<reference evidence="15 16" key="1">
    <citation type="submission" date="2006-11" db="EMBL/GenBank/DDBJ databases">
        <authorList>
            <consortium name="Laboratoire de Microbiologie (Universite Bourgogne)"/>
            <consortium name="GENOME Express"/>
            <consortium name="UMR Oenologie Ampelologie (Universite Bordeaux 2)"/>
            <person name="Guzzo J."/>
        </authorList>
    </citation>
    <scope>NUCLEOTIDE SEQUENCE [LARGE SCALE GENOMIC DNA]</scope>
    <source>
        <strain evidence="15 16">ATCC BAA-1163</strain>
    </source>
</reference>
<dbReference type="Gene3D" id="3.40.1350.10">
    <property type="match status" value="1"/>
</dbReference>
<evidence type="ECO:0000313" key="15">
    <source>
        <dbReference type="EMBL" id="EAV39377.1"/>
    </source>
</evidence>
<sequence length="208" mass="23570">MFACLYSTIVVMVNYPSGVRAGGYPQKKKNQNIRYGKRGMGLEEMINQANDYYLVNHQAVIHKKPTPITVVHVDYPDRSMAKITEAYYVQPSTTDYNGVVNGKYIDFDAKETKNKTNMPLKNFHQHQITHLKNVLENGGIGFLVLGFTTLSEYYIFPASLLIKIWDKAKAGGEKSLPYKIVSKQGIKINSKMIPSLDYLPALKKLFNI</sequence>
<dbReference type="CDD" id="cd22354">
    <property type="entry name" value="RecU-like"/>
    <property type="match status" value="1"/>
</dbReference>
<comment type="catalytic activity">
    <reaction evidence="13">
        <text>Endonucleolytic cleavage at a junction such as a reciprocal single-stranded crossover between two homologous DNA duplexes (Holliday junction).</text>
        <dbReference type="EC" id="3.1.21.10"/>
    </reaction>
</comment>
<evidence type="ECO:0000256" key="6">
    <source>
        <dbReference type="ARBA" id="ARBA00022763"/>
    </source>
</evidence>
<comment type="subcellular location">
    <subcellularLocation>
        <location evidence="1 13">Cytoplasm</location>
    </subcellularLocation>
</comment>
<dbReference type="HAMAP" id="MF_00130">
    <property type="entry name" value="RecU"/>
    <property type="match status" value="1"/>
</dbReference>
<keyword evidence="4 13" id="KW-0479">Metal-binding</keyword>
<feature type="binding site" evidence="13">
    <location>
        <position position="127"/>
    </location>
    <ligand>
        <name>Mg(2+)</name>
        <dbReference type="ChEBI" id="CHEBI:18420"/>
    </ligand>
</feature>
<keyword evidence="3 13" id="KW-0540">Nuclease</keyword>
<dbReference type="GO" id="GO:0008821">
    <property type="term" value="F:crossover junction DNA endonuclease activity"/>
    <property type="evidence" value="ECO:0007669"/>
    <property type="project" value="UniProtKB-EC"/>
</dbReference>
<evidence type="ECO:0000256" key="10">
    <source>
        <dbReference type="ARBA" id="ARBA00023204"/>
    </source>
</evidence>
<organism evidence="15 16">
    <name type="scientific">Oenococcus oeni ATCC BAA-1163</name>
    <dbReference type="NCBI Taxonomy" id="379360"/>
    <lineage>
        <taxon>Bacteria</taxon>
        <taxon>Bacillati</taxon>
        <taxon>Bacillota</taxon>
        <taxon>Bacilli</taxon>
        <taxon>Lactobacillales</taxon>
        <taxon>Lactobacillaceae</taxon>
        <taxon>Oenococcus</taxon>
    </lineage>
</organism>
<dbReference type="Pfam" id="PF03838">
    <property type="entry name" value="RecU"/>
    <property type="match status" value="1"/>
</dbReference>
<evidence type="ECO:0000256" key="12">
    <source>
        <dbReference type="ARBA" id="ARBA00029523"/>
    </source>
</evidence>
<comment type="function">
    <text evidence="13">Endonuclease that resolves Holliday junction intermediates in genetic recombination. Cleaves mobile four-strand junctions by introducing symmetrical nicks in paired strands. Promotes annealing of linear ssDNA with homologous dsDNA. Required for DNA repair, homologous recombination and chromosome segregation.</text>
</comment>
<dbReference type="GO" id="GO:0000287">
    <property type="term" value="F:magnesium ion binding"/>
    <property type="evidence" value="ECO:0007669"/>
    <property type="project" value="UniProtKB-UniRule"/>
</dbReference>
<feature type="binding site" evidence="13">
    <location>
        <position position="108"/>
    </location>
    <ligand>
        <name>Mg(2+)</name>
        <dbReference type="ChEBI" id="CHEBI:18420"/>
    </ligand>
</feature>
<evidence type="ECO:0000256" key="8">
    <source>
        <dbReference type="ARBA" id="ARBA00022842"/>
    </source>
</evidence>
<dbReference type="InterPro" id="IPR004612">
    <property type="entry name" value="Resolv_RecU"/>
</dbReference>
<dbReference type="InterPro" id="IPR011335">
    <property type="entry name" value="Restrct_endonuc-II-like"/>
</dbReference>
<dbReference type="GO" id="GO:0003676">
    <property type="term" value="F:nucleic acid binding"/>
    <property type="evidence" value="ECO:0007669"/>
    <property type="project" value="InterPro"/>
</dbReference>
<proteinExistence type="inferred from homology"/>
<dbReference type="Proteomes" id="UP000003346">
    <property type="component" value="Unassembled WGS sequence"/>
</dbReference>
<keyword evidence="10 13" id="KW-0234">DNA repair</keyword>
<evidence type="ECO:0000256" key="1">
    <source>
        <dbReference type="ARBA" id="ARBA00004496"/>
    </source>
</evidence>
<evidence type="ECO:0000256" key="4">
    <source>
        <dbReference type="ARBA" id="ARBA00022723"/>
    </source>
</evidence>
<name>A0NJE8_OENOE</name>
<evidence type="ECO:0000256" key="2">
    <source>
        <dbReference type="ARBA" id="ARBA00022490"/>
    </source>
</evidence>
<evidence type="ECO:0000256" key="13">
    <source>
        <dbReference type="HAMAP-Rule" id="MF_00130"/>
    </source>
</evidence>
<dbReference type="GO" id="GO:0006281">
    <property type="term" value="P:DNA repair"/>
    <property type="evidence" value="ECO:0007669"/>
    <property type="project" value="UniProtKB-UniRule"/>
</dbReference>
<comment type="cofactor">
    <cofactor evidence="13">
        <name>Mg(2+)</name>
        <dbReference type="ChEBI" id="CHEBI:18420"/>
    </cofactor>
    <text evidence="13">Binds 1 Mg(2+) ion per subunit.</text>
</comment>
<gene>
    <name evidence="13" type="primary">recU</name>
    <name evidence="15" type="ORF">OENOO_57029</name>
</gene>
<evidence type="ECO:0000256" key="9">
    <source>
        <dbReference type="ARBA" id="ARBA00023172"/>
    </source>
</evidence>
<dbReference type="NCBIfam" id="TIGR00648">
    <property type="entry name" value="recU"/>
    <property type="match status" value="1"/>
</dbReference>
<dbReference type="SUPFAM" id="SSF52980">
    <property type="entry name" value="Restriction endonuclease-like"/>
    <property type="match status" value="1"/>
</dbReference>
<dbReference type="AlphaFoldDB" id="A0NJE8"/>
<evidence type="ECO:0000256" key="11">
    <source>
        <dbReference type="ARBA" id="ARBA00023447"/>
    </source>
</evidence>
<dbReference type="InterPro" id="IPR011856">
    <property type="entry name" value="tRNA_endonuc-like_dom_sf"/>
</dbReference>
<keyword evidence="7 13" id="KW-0378">Hydrolase</keyword>
<comment type="similarity">
    <text evidence="11 13">Belongs to the RecU family.</text>
</comment>
<evidence type="ECO:0000256" key="3">
    <source>
        <dbReference type="ARBA" id="ARBA00022722"/>
    </source>
</evidence>
<keyword evidence="6 13" id="KW-0227">DNA damage</keyword>
<accession>A0NJE8</accession>
<keyword evidence="9 13" id="KW-0233">DNA recombination</keyword>
<keyword evidence="2 13" id="KW-0963">Cytoplasm</keyword>
<protein>
    <recommendedName>
        <fullName evidence="12 13">Holliday junction resolvase RecU</fullName>
        <ecNumber evidence="13 14">3.1.21.10</ecNumber>
    </recommendedName>
    <alternativeName>
        <fullName evidence="13">Recombination protein U homolog</fullName>
    </alternativeName>
</protein>
<dbReference type="GO" id="GO:0006310">
    <property type="term" value="P:DNA recombination"/>
    <property type="evidence" value="ECO:0007669"/>
    <property type="project" value="UniProtKB-UniRule"/>
</dbReference>
<dbReference type="GO" id="GO:0005737">
    <property type="term" value="C:cytoplasm"/>
    <property type="evidence" value="ECO:0007669"/>
    <property type="project" value="UniProtKB-SubCell"/>
</dbReference>
<dbReference type="PIRSF" id="PIRSF037785">
    <property type="entry name" value="RecU"/>
    <property type="match status" value="1"/>
</dbReference>
<dbReference type="GO" id="GO:0007059">
    <property type="term" value="P:chromosome segregation"/>
    <property type="evidence" value="ECO:0007669"/>
    <property type="project" value="UniProtKB-UniRule"/>
</dbReference>
<evidence type="ECO:0000256" key="5">
    <source>
        <dbReference type="ARBA" id="ARBA00022759"/>
    </source>
</evidence>
<evidence type="ECO:0000256" key="14">
    <source>
        <dbReference type="NCBIfam" id="TIGR00648"/>
    </source>
</evidence>
<keyword evidence="8 13" id="KW-0460">Magnesium</keyword>
<keyword evidence="5 13" id="KW-0255">Endonuclease</keyword>
<feature type="binding site" evidence="13">
    <location>
        <position position="95"/>
    </location>
    <ligand>
        <name>Mg(2+)</name>
        <dbReference type="ChEBI" id="CHEBI:18420"/>
    </ligand>
</feature>
<evidence type="ECO:0000256" key="7">
    <source>
        <dbReference type="ARBA" id="ARBA00022801"/>
    </source>
</evidence>
<dbReference type="HOGENOM" id="CLU_096340_0_0_9"/>
<dbReference type="EMBL" id="AAUV01000052">
    <property type="protein sequence ID" value="EAV39377.1"/>
    <property type="molecule type" value="Genomic_DNA"/>
</dbReference>
<feature type="site" description="Transition state stabilizer" evidence="13">
    <location>
        <position position="110"/>
    </location>
</feature>
<dbReference type="NCBIfam" id="NF002584">
    <property type="entry name" value="PRK02234.1-5"/>
    <property type="match status" value="1"/>
</dbReference>
<evidence type="ECO:0000313" key="16">
    <source>
        <dbReference type="Proteomes" id="UP000003346"/>
    </source>
</evidence>
<feature type="binding site" evidence="13">
    <location>
        <position position="93"/>
    </location>
    <ligand>
        <name>Mg(2+)</name>
        <dbReference type="ChEBI" id="CHEBI:18420"/>
    </ligand>
</feature>
<dbReference type="EC" id="3.1.21.10" evidence="13 14"/>
<comment type="caution">
    <text evidence="15">The sequence shown here is derived from an EMBL/GenBank/DDBJ whole genome shotgun (WGS) entry which is preliminary data.</text>
</comment>